<dbReference type="SMART" id="SM00304">
    <property type="entry name" value="HAMP"/>
    <property type="match status" value="1"/>
</dbReference>
<feature type="domain" description="HAMP" evidence="18">
    <location>
        <begin position="355"/>
        <end position="407"/>
    </location>
</feature>
<dbReference type="Pfam" id="PF02518">
    <property type="entry name" value="HATPase_c"/>
    <property type="match status" value="1"/>
</dbReference>
<dbReference type="InterPro" id="IPR003661">
    <property type="entry name" value="HisK_dim/P_dom"/>
</dbReference>
<dbReference type="PROSITE" id="PS50110">
    <property type="entry name" value="RESPONSE_REGULATORY"/>
    <property type="match status" value="1"/>
</dbReference>
<dbReference type="Pfam" id="PF08448">
    <property type="entry name" value="PAS_4"/>
    <property type="match status" value="1"/>
</dbReference>
<dbReference type="Gene3D" id="3.30.450.20">
    <property type="entry name" value="PAS domain"/>
    <property type="match status" value="3"/>
</dbReference>
<evidence type="ECO:0000256" key="2">
    <source>
        <dbReference type="ARBA" id="ARBA00004651"/>
    </source>
</evidence>
<dbReference type="InterPro" id="IPR004010">
    <property type="entry name" value="Double_Cache_2"/>
</dbReference>
<evidence type="ECO:0000256" key="6">
    <source>
        <dbReference type="ARBA" id="ARBA00022679"/>
    </source>
</evidence>
<keyword evidence="8" id="KW-0418">Kinase</keyword>
<dbReference type="PRINTS" id="PR00344">
    <property type="entry name" value="BCTRLSENSOR"/>
</dbReference>
<feature type="modified residue" description="4-aspartylphosphate" evidence="11">
    <location>
        <position position="875"/>
    </location>
</feature>
<dbReference type="InterPro" id="IPR001789">
    <property type="entry name" value="Sig_transdc_resp-reg_receiver"/>
</dbReference>
<evidence type="ECO:0000256" key="1">
    <source>
        <dbReference type="ARBA" id="ARBA00000085"/>
    </source>
</evidence>
<dbReference type="InterPro" id="IPR036097">
    <property type="entry name" value="HisK_dim/P_sf"/>
</dbReference>
<dbReference type="SUPFAM" id="SSF158472">
    <property type="entry name" value="HAMP domain-like"/>
    <property type="match status" value="1"/>
</dbReference>
<evidence type="ECO:0000259" key="14">
    <source>
        <dbReference type="PROSITE" id="PS50109"/>
    </source>
</evidence>
<feature type="transmembrane region" description="Helical" evidence="13">
    <location>
        <begin position="6"/>
        <end position="24"/>
    </location>
</feature>
<dbReference type="PROSITE" id="PS50113">
    <property type="entry name" value="PAC"/>
    <property type="match status" value="1"/>
</dbReference>
<dbReference type="Pfam" id="PF08269">
    <property type="entry name" value="dCache_2"/>
    <property type="match status" value="1"/>
</dbReference>
<accession>A0A3P1SXJ8</accession>
<evidence type="ECO:0000256" key="11">
    <source>
        <dbReference type="PROSITE-ProRule" id="PRU00169"/>
    </source>
</evidence>
<dbReference type="InterPro" id="IPR013656">
    <property type="entry name" value="PAS_4"/>
</dbReference>
<feature type="domain" description="Response regulatory" evidence="15">
    <location>
        <begin position="825"/>
        <end position="940"/>
    </location>
</feature>
<dbReference type="PANTHER" id="PTHR43065:SF42">
    <property type="entry name" value="TWO-COMPONENT SENSOR PPRA"/>
    <property type="match status" value="1"/>
</dbReference>
<dbReference type="PROSITE" id="PS50109">
    <property type="entry name" value="HIS_KIN"/>
    <property type="match status" value="1"/>
</dbReference>
<dbReference type="InterPro" id="IPR004358">
    <property type="entry name" value="Sig_transdc_His_kin-like_C"/>
</dbReference>
<evidence type="ECO:0000256" key="12">
    <source>
        <dbReference type="SAM" id="Coils"/>
    </source>
</evidence>
<evidence type="ECO:0000313" key="19">
    <source>
        <dbReference type="EMBL" id="RRD01844.1"/>
    </source>
</evidence>
<evidence type="ECO:0000256" key="10">
    <source>
        <dbReference type="ARBA" id="ARBA00023136"/>
    </source>
</evidence>
<feature type="transmembrane region" description="Helical" evidence="13">
    <location>
        <begin position="335"/>
        <end position="357"/>
    </location>
</feature>
<evidence type="ECO:0000259" key="16">
    <source>
        <dbReference type="PROSITE" id="PS50112"/>
    </source>
</evidence>
<dbReference type="PANTHER" id="PTHR43065">
    <property type="entry name" value="SENSOR HISTIDINE KINASE"/>
    <property type="match status" value="1"/>
</dbReference>
<keyword evidence="9 13" id="KW-1133">Transmembrane helix</keyword>
<dbReference type="InterPro" id="IPR033480">
    <property type="entry name" value="sCache_2"/>
</dbReference>
<dbReference type="InterPro" id="IPR036890">
    <property type="entry name" value="HATPase_C_sf"/>
</dbReference>
<dbReference type="InterPro" id="IPR005467">
    <property type="entry name" value="His_kinase_dom"/>
</dbReference>
<evidence type="ECO:0000256" key="13">
    <source>
        <dbReference type="SAM" id="Phobius"/>
    </source>
</evidence>
<dbReference type="SUPFAM" id="SSF47384">
    <property type="entry name" value="Homodimeric domain of signal transducing histidine kinase"/>
    <property type="match status" value="1"/>
</dbReference>
<dbReference type="InterPro" id="IPR000014">
    <property type="entry name" value="PAS"/>
</dbReference>
<evidence type="ECO:0000256" key="4">
    <source>
        <dbReference type="ARBA" id="ARBA00022475"/>
    </source>
</evidence>
<dbReference type="EC" id="2.7.13.3" evidence="3"/>
<evidence type="ECO:0000256" key="3">
    <source>
        <dbReference type="ARBA" id="ARBA00012438"/>
    </source>
</evidence>
<dbReference type="InterPro" id="IPR003594">
    <property type="entry name" value="HATPase_dom"/>
</dbReference>
<feature type="coiled-coil region" evidence="12">
    <location>
        <begin position="420"/>
        <end position="447"/>
    </location>
</feature>
<dbReference type="CDD" id="cd12912">
    <property type="entry name" value="PDC2_MCP_like"/>
    <property type="match status" value="1"/>
</dbReference>
<evidence type="ECO:0000259" key="18">
    <source>
        <dbReference type="PROSITE" id="PS50885"/>
    </source>
</evidence>
<evidence type="ECO:0000256" key="8">
    <source>
        <dbReference type="ARBA" id="ARBA00022777"/>
    </source>
</evidence>
<dbReference type="Gene3D" id="1.10.287.130">
    <property type="match status" value="1"/>
</dbReference>
<evidence type="ECO:0000256" key="7">
    <source>
        <dbReference type="ARBA" id="ARBA00022692"/>
    </source>
</evidence>
<keyword evidence="4" id="KW-1003">Cell membrane</keyword>
<dbReference type="SMART" id="SM00448">
    <property type="entry name" value="REC"/>
    <property type="match status" value="1"/>
</dbReference>
<dbReference type="CDD" id="cd06225">
    <property type="entry name" value="HAMP"/>
    <property type="match status" value="1"/>
</dbReference>
<evidence type="ECO:0000256" key="9">
    <source>
        <dbReference type="ARBA" id="ARBA00022989"/>
    </source>
</evidence>
<comment type="subcellular location">
    <subcellularLocation>
        <location evidence="2">Cell membrane</location>
        <topology evidence="2">Multi-pass membrane protein</topology>
    </subcellularLocation>
</comment>
<keyword evidence="10 13" id="KW-0472">Membrane</keyword>
<dbReference type="InterPro" id="IPR035965">
    <property type="entry name" value="PAS-like_dom_sf"/>
</dbReference>
<comment type="catalytic activity">
    <reaction evidence="1">
        <text>ATP + protein L-histidine = ADP + protein N-phospho-L-histidine.</text>
        <dbReference type="EC" id="2.7.13.3"/>
    </reaction>
</comment>
<evidence type="ECO:0000259" key="15">
    <source>
        <dbReference type="PROSITE" id="PS50110"/>
    </source>
</evidence>
<dbReference type="Gene3D" id="3.40.50.2300">
    <property type="match status" value="1"/>
</dbReference>
<proteinExistence type="predicted"/>
<dbReference type="SMART" id="SM00387">
    <property type="entry name" value="HATPase_c"/>
    <property type="match status" value="1"/>
</dbReference>
<organism evidence="19 20">
    <name type="scientific">Amphritea balenae</name>
    <dbReference type="NCBI Taxonomy" id="452629"/>
    <lineage>
        <taxon>Bacteria</taxon>
        <taxon>Pseudomonadati</taxon>
        <taxon>Pseudomonadota</taxon>
        <taxon>Gammaproteobacteria</taxon>
        <taxon>Oceanospirillales</taxon>
        <taxon>Oceanospirillaceae</taxon>
        <taxon>Amphritea</taxon>
    </lineage>
</organism>
<feature type="domain" description="PAS" evidence="16">
    <location>
        <begin position="444"/>
        <end position="514"/>
    </location>
</feature>
<dbReference type="PROSITE" id="PS50112">
    <property type="entry name" value="PAS"/>
    <property type="match status" value="1"/>
</dbReference>
<dbReference type="SMART" id="SM00091">
    <property type="entry name" value="PAS"/>
    <property type="match status" value="1"/>
</dbReference>
<name>A0A3P1SXJ8_9GAMM</name>
<dbReference type="SUPFAM" id="SSF55874">
    <property type="entry name" value="ATPase domain of HSP90 chaperone/DNA topoisomerase II/histidine kinase"/>
    <property type="match status" value="1"/>
</dbReference>
<keyword evidence="7 13" id="KW-0812">Transmembrane</keyword>
<dbReference type="EMBL" id="RQXV01000001">
    <property type="protein sequence ID" value="RRD01844.1"/>
    <property type="molecule type" value="Genomic_DNA"/>
</dbReference>
<gene>
    <name evidence="19" type="ORF">EHS89_03475</name>
</gene>
<dbReference type="SMART" id="SM00388">
    <property type="entry name" value="HisKA"/>
    <property type="match status" value="1"/>
</dbReference>
<dbReference type="PROSITE" id="PS50885">
    <property type="entry name" value="HAMP"/>
    <property type="match status" value="1"/>
</dbReference>
<dbReference type="GO" id="GO:0005886">
    <property type="term" value="C:plasma membrane"/>
    <property type="evidence" value="ECO:0007669"/>
    <property type="project" value="UniProtKB-SubCell"/>
</dbReference>
<feature type="domain" description="PAC" evidence="17">
    <location>
        <begin position="511"/>
        <end position="567"/>
    </location>
</feature>
<evidence type="ECO:0000256" key="5">
    <source>
        <dbReference type="ARBA" id="ARBA00022553"/>
    </source>
</evidence>
<dbReference type="SUPFAM" id="SSF52172">
    <property type="entry name" value="CheY-like"/>
    <property type="match status" value="1"/>
</dbReference>
<dbReference type="InterPro" id="IPR000700">
    <property type="entry name" value="PAS-assoc_C"/>
</dbReference>
<dbReference type="Proteomes" id="UP000267535">
    <property type="component" value="Unassembled WGS sequence"/>
</dbReference>
<dbReference type="SMART" id="SM01049">
    <property type="entry name" value="Cache_2"/>
    <property type="match status" value="2"/>
</dbReference>
<dbReference type="Gene3D" id="3.30.565.10">
    <property type="entry name" value="Histidine kinase-like ATPase, C-terminal domain"/>
    <property type="match status" value="1"/>
</dbReference>
<dbReference type="NCBIfam" id="TIGR00229">
    <property type="entry name" value="sensory_box"/>
    <property type="match status" value="1"/>
</dbReference>
<reference evidence="19 20" key="1">
    <citation type="submission" date="2018-11" db="EMBL/GenBank/DDBJ databases">
        <title>The draft genome sequence of Amphritea balenae JAMM 1525T.</title>
        <authorList>
            <person name="Fang Z."/>
            <person name="Zhang Y."/>
            <person name="Han X."/>
        </authorList>
    </citation>
    <scope>NUCLEOTIDE SEQUENCE [LARGE SCALE GENOMIC DNA]</scope>
    <source>
        <strain evidence="19 20">JAMM 1525</strain>
    </source>
</reference>
<dbReference type="Pfam" id="PF00512">
    <property type="entry name" value="HisKA"/>
    <property type="match status" value="1"/>
</dbReference>
<dbReference type="InterPro" id="IPR003660">
    <property type="entry name" value="HAMP_dom"/>
</dbReference>
<dbReference type="CDD" id="cd00130">
    <property type="entry name" value="PAS"/>
    <property type="match status" value="1"/>
</dbReference>
<keyword evidence="12" id="KW-0175">Coiled coil</keyword>
<dbReference type="SUPFAM" id="SSF55785">
    <property type="entry name" value="PYP-like sensor domain (PAS domain)"/>
    <property type="match status" value="1"/>
</dbReference>
<dbReference type="Pfam" id="PF00672">
    <property type="entry name" value="HAMP"/>
    <property type="match status" value="1"/>
</dbReference>
<sequence length="943" mass="105829">MQRLFFALLIILSMIFTALYFYSVPVIKKKVFDIELTSSRIVLDSVFSLANKMYFDTEKLRSQALNSHKQQLQAVVELAESYLDTEYEKARNQGKTEQQARQQAFDTIRKLKYGSNDYIWISDYNSVILSHPDPRYHGQDVSERLSNDGEAAIPTMVKIALDQGQGFHQYQWFRLDAERQQDKVSFVKNYPQWGIVIGSGVYLDDLEGDIARIRKEAIQELREGLKEIRIASSGYLFIFDADTNMLVHPNPNIDGKNFLDLISPSTGNPIAKDLIQVADTGTELSYKWDRPDDPGNYIYDKLSLVRYLPGFDWYIGSSVYVDELRSSSELLAERILTIAIIALVIALILLLLFSQWVTRPIKQLAETAVKVTEGDLSAKSGIRSDDEMGLLARTFDDMVDRLRDNINNLDSKVEHRTQVLAEKNLELQDASRKMANAKQALALSEQRQRLILDALPAQIVFTDSDMNILFVNQRFADRVQRDKTAVINRPLHKMISPKIFSAISKQLDEAQPGEPSIVEYKDIRDNKELIFKRTLIPFCNADNSVNGILILAIDITAEKDALRHLNEAQRMNAVGQMAGGLAHDFNNLLTIILGNLYSAGDHYRHDDELTRYLDPAIRATRRGADITSRLLSFSRRQPLSPCLIDLETLMNETLQLLSNSLPDKIKIDFINSTDALSPFADPGRLEDALVNLAFNARDAMPDGGELRFSACNLEVDSLLVMDEQVNPGNYIQISISDTGCGFSTLAQEQAFEPFFTTKTGGAGSGLGLSMVYGFVKQSKGYISIENELSQGATIRLLLPARSEAAVIPELVEAETDHPQQASGKLVLLVEDDHDVRAIIRQQLIDMEFDVIDTHSADEAVRLIPLLPELYALVSDIMLPGELNGIQLADWLKPQDSQCRIVLISGYSYQQSEGTPIDPAYTLLNKPFAAAELKQAISRATRVL</sequence>
<keyword evidence="20" id="KW-1185">Reference proteome</keyword>
<dbReference type="Pfam" id="PF00072">
    <property type="entry name" value="Response_reg"/>
    <property type="match status" value="1"/>
</dbReference>
<dbReference type="AlphaFoldDB" id="A0A3P1SXJ8"/>
<dbReference type="GO" id="GO:0000155">
    <property type="term" value="F:phosphorelay sensor kinase activity"/>
    <property type="evidence" value="ECO:0007669"/>
    <property type="project" value="InterPro"/>
</dbReference>
<dbReference type="InterPro" id="IPR011006">
    <property type="entry name" value="CheY-like_superfamily"/>
</dbReference>
<keyword evidence="5 11" id="KW-0597">Phosphoprotein</keyword>
<protein>
    <recommendedName>
        <fullName evidence="3">histidine kinase</fullName>
        <ecNumber evidence="3">2.7.13.3</ecNumber>
    </recommendedName>
</protein>
<dbReference type="CDD" id="cd00082">
    <property type="entry name" value="HisKA"/>
    <property type="match status" value="1"/>
</dbReference>
<feature type="domain" description="Histidine kinase" evidence="14">
    <location>
        <begin position="580"/>
        <end position="802"/>
    </location>
</feature>
<evidence type="ECO:0000259" key="17">
    <source>
        <dbReference type="PROSITE" id="PS50113"/>
    </source>
</evidence>
<dbReference type="OrthoDB" id="9772100at2"/>
<comment type="caution">
    <text evidence="19">The sequence shown here is derived from an EMBL/GenBank/DDBJ whole genome shotgun (WGS) entry which is preliminary data.</text>
</comment>
<keyword evidence="6" id="KW-0808">Transferase</keyword>
<evidence type="ECO:0000313" key="20">
    <source>
        <dbReference type="Proteomes" id="UP000267535"/>
    </source>
</evidence>
<dbReference type="Gene3D" id="6.10.340.10">
    <property type="match status" value="1"/>
</dbReference>